<name>A0A7C4PJ06_9CHLR</name>
<evidence type="ECO:0000313" key="2">
    <source>
        <dbReference type="EMBL" id="HGS21583.1"/>
    </source>
</evidence>
<dbReference type="CDD" id="cd19096">
    <property type="entry name" value="AKR_Fe-S_oxidoreductase"/>
    <property type="match status" value="1"/>
</dbReference>
<gene>
    <name evidence="2" type="ORF">ENT37_06915</name>
</gene>
<protein>
    <submittedName>
        <fullName evidence="2">Aldo/keto reductase</fullName>
    </submittedName>
</protein>
<comment type="caution">
    <text evidence="2">The sequence shown here is derived from an EMBL/GenBank/DDBJ whole genome shotgun (WGS) entry which is preliminary data.</text>
</comment>
<dbReference type="InterPro" id="IPR023210">
    <property type="entry name" value="NADP_OxRdtase_dom"/>
</dbReference>
<feature type="domain" description="4Fe-4S ferredoxin-type" evidence="1">
    <location>
        <begin position="341"/>
        <end position="372"/>
    </location>
</feature>
<dbReference type="InterPro" id="IPR036812">
    <property type="entry name" value="NAD(P)_OxRdtase_dom_sf"/>
</dbReference>
<dbReference type="SUPFAM" id="SSF46548">
    <property type="entry name" value="alpha-helical ferredoxin"/>
    <property type="match status" value="1"/>
</dbReference>
<dbReference type="Gene3D" id="3.20.20.100">
    <property type="entry name" value="NADP-dependent oxidoreductase domain"/>
    <property type="match status" value="1"/>
</dbReference>
<dbReference type="AlphaFoldDB" id="A0A7C4PJ06"/>
<evidence type="ECO:0000259" key="1">
    <source>
        <dbReference type="PROSITE" id="PS51379"/>
    </source>
</evidence>
<dbReference type="EMBL" id="DSYK01000343">
    <property type="protein sequence ID" value="HGS21583.1"/>
    <property type="molecule type" value="Genomic_DNA"/>
</dbReference>
<dbReference type="Pfam" id="PF13187">
    <property type="entry name" value="Fer4_9"/>
    <property type="match status" value="1"/>
</dbReference>
<dbReference type="PANTHER" id="PTHR43312">
    <property type="entry name" value="D-THREO-ALDOSE 1-DEHYDROGENASE"/>
    <property type="match status" value="1"/>
</dbReference>
<proteinExistence type="predicted"/>
<dbReference type="InterPro" id="IPR053135">
    <property type="entry name" value="AKR2_Oxidoreductase"/>
</dbReference>
<dbReference type="PANTHER" id="PTHR43312:SF2">
    <property type="entry name" value="OXIDOREDUCTASE"/>
    <property type="match status" value="1"/>
</dbReference>
<reference evidence="2" key="1">
    <citation type="journal article" date="2020" name="mSystems">
        <title>Genome- and Community-Level Interaction Insights into Carbon Utilization and Element Cycling Functions of Hydrothermarchaeota in Hydrothermal Sediment.</title>
        <authorList>
            <person name="Zhou Z."/>
            <person name="Liu Y."/>
            <person name="Xu W."/>
            <person name="Pan J."/>
            <person name="Luo Z.H."/>
            <person name="Li M."/>
        </authorList>
    </citation>
    <scope>NUCLEOTIDE SEQUENCE [LARGE SCALE GENOMIC DNA]</scope>
    <source>
        <strain evidence="2">SpSt-573</strain>
    </source>
</reference>
<dbReference type="Pfam" id="PF00248">
    <property type="entry name" value="Aldo_ket_red"/>
    <property type="match status" value="1"/>
</dbReference>
<dbReference type="PROSITE" id="PS51379">
    <property type="entry name" value="4FE4S_FER_2"/>
    <property type="match status" value="1"/>
</dbReference>
<organism evidence="2">
    <name type="scientific">Anaerolinea thermolimosa</name>
    <dbReference type="NCBI Taxonomy" id="229919"/>
    <lineage>
        <taxon>Bacteria</taxon>
        <taxon>Bacillati</taxon>
        <taxon>Chloroflexota</taxon>
        <taxon>Anaerolineae</taxon>
        <taxon>Anaerolineales</taxon>
        <taxon>Anaerolineaceae</taxon>
        <taxon>Anaerolinea</taxon>
    </lineage>
</organism>
<sequence length="388" mass="44311">MQYRSFGSLDWKVSALGFGCMRFPTTDGTRGGASIDKAEAARMLYYAIENGVNYLDTAYPYHRQQSEVFLGEALKGGWREKVRLATKMPHWLMSGPDQFDTFFNEQLQKLQTEYVDFYLLHGLDKNSWQKLQQWDVFTWAEKRIAEGRIRYLGFSFHDDLETFKNIVDGYDWTFCQIQHNYMDIEEQAGTAGLHYAASKGLAVVIMEPLLGGKLAATQPEVQAIWDTAPVKRSPAEWALQWLWNQPEVSVVLSGMSTMQQVQENIAAADRSRVGLLTADELAIVDKVRETYRKLCLVACTGCQYCQPCPNEINIPLLFELYNSGHMYGVLEEVRRAYRDWVPPEKRADQCAHCHECEDKCPQHLPVCDLLEKVDLVLSGSKTYAEVLA</sequence>
<dbReference type="InterPro" id="IPR017896">
    <property type="entry name" value="4Fe4S_Fe-S-bd"/>
</dbReference>
<dbReference type="SUPFAM" id="SSF51430">
    <property type="entry name" value="NAD(P)-linked oxidoreductase"/>
    <property type="match status" value="1"/>
</dbReference>
<accession>A0A7C4PJ06</accession>